<evidence type="ECO:0000313" key="2">
    <source>
        <dbReference type="EMBL" id="AHB50092.1"/>
    </source>
</evidence>
<dbReference type="Proteomes" id="UP000018542">
    <property type="component" value="Chromosome"/>
</dbReference>
<name>V5SHW6_9HYPH</name>
<evidence type="ECO:0000256" key="1">
    <source>
        <dbReference type="SAM" id="MobiDB-lite"/>
    </source>
</evidence>
<dbReference type="RefSeq" id="WP_023786968.1">
    <property type="nucleotide sequence ID" value="NC_022997.1"/>
</dbReference>
<dbReference type="AlphaFoldDB" id="V5SHW6"/>
<reference evidence="2 3" key="1">
    <citation type="journal article" date="2014" name="Genome Announc.">
        <title>Complete Genome Sequence of Hyphomicrobium nitrativorans Strain NL23, a Denitrifying Bacterium Isolated from Biofilm of a Methanol-Fed Denitrification System Treating Seawater at the Montreal Biodome.</title>
        <authorList>
            <person name="Martineau C."/>
            <person name="Villeneuve C."/>
            <person name="Mauffrey F."/>
            <person name="Villemur R."/>
        </authorList>
    </citation>
    <scope>NUCLEOTIDE SEQUENCE [LARGE SCALE GENOMIC DNA]</scope>
    <source>
        <strain evidence="2">NL23</strain>
    </source>
</reference>
<dbReference type="STRING" id="1029756.W911_07925"/>
<dbReference type="PATRIC" id="fig|1029756.8.peg.1656"/>
<accession>V5SHW6</accession>
<protein>
    <submittedName>
        <fullName evidence="2">Uncharacterized protein</fullName>
    </submittedName>
</protein>
<dbReference type="OrthoDB" id="9887910at2"/>
<keyword evidence="3" id="KW-1185">Reference proteome</keyword>
<gene>
    <name evidence="2" type="ORF">W911_07925</name>
</gene>
<feature type="region of interest" description="Disordered" evidence="1">
    <location>
        <begin position="1"/>
        <end position="29"/>
    </location>
</feature>
<organism evidence="2 3">
    <name type="scientific">Hyphomicrobium nitrativorans NL23</name>
    <dbReference type="NCBI Taxonomy" id="1029756"/>
    <lineage>
        <taxon>Bacteria</taxon>
        <taxon>Pseudomonadati</taxon>
        <taxon>Pseudomonadota</taxon>
        <taxon>Alphaproteobacteria</taxon>
        <taxon>Hyphomicrobiales</taxon>
        <taxon>Hyphomicrobiaceae</taxon>
        <taxon>Hyphomicrobium</taxon>
    </lineage>
</organism>
<proteinExistence type="predicted"/>
<dbReference type="KEGG" id="hni:W911_07925"/>
<dbReference type="EMBL" id="CP006912">
    <property type="protein sequence ID" value="AHB50092.1"/>
    <property type="molecule type" value="Genomic_DNA"/>
</dbReference>
<sequence length="170" mass="18009">MVAAVEGKARRSEAAPAGPRALVPASPEPSVRERETFVLGIFAEPDAASTAIRRLSATPEGGEDILLVSRSSLPSAWPPFDTLWASLSVRDNAQPHAAESHGSTWLARHVERRLTAGASIVVARTEGPERQLAVSRALLDAGCDVLLTHDVTAPDSGTEGNHAHNPVIFR</sequence>
<evidence type="ECO:0000313" key="3">
    <source>
        <dbReference type="Proteomes" id="UP000018542"/>
    </source>
</evidence>
<dbReference type="HOGENOM" id="CLU_1568632_0_0_5"/>